<gene>
    <name evidence="1" type="ORF">METZ01_LOCUS89204</name>
</gene>
<dbReference type="AlphaFoldDB" id="A0A381V7T0"/>
<evidence type="ECO:0000313" key="1">
    <source>
        <dbReference type="EMBL" id="SVA36350.1"/>
    </source>
</evidence>
<name>A0A381V7T0_9ZZZZ</name>
<reference evidence="1" key="1">
    <citation type="submission" date="2018-05" db="EMBL/GenBank/DDBJ databases">
        <authorList>
            <person name="Lanie J.A."/>
            <person name="Ng W.-L."/>
            <person name="Kazmierczak K.M."/>
            <person name="Andrzejewski T.M."/>
            <person name="Davidsen T.M."/>
            <person name="Wayne K.J."/>
            <person name="Tettelin H."/>
            <person name="Glass J.I."/>
            <person name="Rusch D."/>
            <person name="Podicherti R."/>
            <person name="Tsui H.-C.T."/>
            <person name="Winkler M.E."/>
        </authorList>
    </citation>
    <scope>NUCLEOTIDE SEQUENCE</scope>
</reference>
<dbReference type="EMBL" id="UINC01008066">
    <property type="protein sequence ID" value="SVA36350.1"/>
    <property type="molecule type" value="Genomic_DNA"/>
</dbReference>
<proteinExistence type="predicted"/>
<accession>A0A381V7T0</accession>
<protein>
    <submittedName>
        <fullName evidence="1">Uncharacterized protein</fullName>
    </submittedName>
</protein>
<sequence>MKKSIKFLFISLMAVFIGTYSQSDVFAHADHDKDAIIIQMADIMINLEHFPTADEKKKLQSVLDSAASTDQEKIIANAIMHIQHSPTVEDKDKLQLIMDNTVATSTVNTLAKIVQSFSHGISKTDKRKLQTIKFKG</sequence>
<organism evidence="1">
    <name type="scientific">marine metagenome</name>
    <dbReference type="NCBI Taxonomy" id="408172"/>
    <lineage>
        <taxon>unclassified sequences</taxon>
        <taxon>metagenomes</taxon>
        <taxon>ecological metagenomes</taxon>
    </lineage>
</organism>